<evidence type="ECO:0000256" key="3">
    <source>
        <dbReference type="ARBA" id="ARBA00022748"/>
    </source>
</evidence>
<dbReference type="GO" id="GO:0017004">
    <property type="term" value="P:cytochrome complex assembly"/>
    <property type="evidence" value="ECO:0007669"/>
    <property type="project" value="UniProtKB-KW"/>
</dbReference>
<evidence type="ECO:0000313" key="8">
    <source>
        <dbReference type="EMBL" id="SKA13598.1"/>
    </source>
</evidence>
<name>A0A1T4RCY2_9FIRM</name>
<dbReference type="AlphaFoldDB" id="A0A1T4RCY2"/>
<protein>
    <submittedName>
        <fullName evidence="8">ABC-type transport system involved in cytochrome c biogenesis, permease component</fullName>
    </submittedName>
</protein>
<dbReference type="GO" id="GO:0005886">
    <property type="term" value="C:plasma membrane"/>
    <property type="evidence" value="ECO:0007669"/>
    <property type="project" value="TreeGrafter"/>
</dbReference>
<comment type="subcellular location">
    <subcellularLocation>
        <location evidence="1">Membrane</location>
        <topology evidence="1">Multi-pass membrane protein</topology>
    </subcellularLocation>
</comment>
<dbReference type="EMBL" id="FUXM01000028">
    <property type="protein sequence ID" value="SKA13598.1"/>
    <property type="molecule type" value="Genomic_DNA"/>
</dbReference>
<dbReference type="Proteomes" id="UP000189933">
    <property type="component" value="Unassembled WGS sequence"/>
</dbReference>
<keyword evidence="4 6" id="KW-1133">Transmembrane helix</keyword>
<feature type="transmembrane region" description="Helical" evidence="6">
    <location>
        <begin position="95"/>
        <end position="112"/>
    </location>
</feature>
<feature type="transmembrane region" description="Helical" evidence="6">
    <location>
        <begin position="127"/>
        <end position="153"/>
    </location>
</feature>
<feature type="transmembrane region" description="Helical" evidence="6">
    <location>
        <begin position="173"/>
        <end position="192"/>
    </location>
</feature>
<gene>
    <name evidence="8" type="ORF">SAMN02745885_02036</name>
</gene>
<dbReference type="GO" id="GO:0020037">
    <property type="term" value="F:heme binding"/>
    <property type="evidence" value="ECO:0007669"/>
    <property type="project" value="InterPro"/>
</dbReference>
<evidence type="ECO:0000313" key="9">
    <source>
        <dbReference type="Proteomes" id="UP000189933"/>
    </source>
</evidence>
<dbReference type="Pfam" id="PF01578">
    <property type="entry name" value="Cytochrom_C_asm"/>
    <property type="match status" value="1"/>
</dbReference>
<keyword evidence="3" id="KW-0201">Cytochrome c-type biogenesis</keyword>
<evidence type="ECO:0000256" key="2">
    <source>
        <dbReference type="ARBA" id="ARBA00022692"/>
    </source>
</evidence>
<feature type="domain" description="Cytochrome c assembly protein" evidence="7">
    <location>
        <begin position="89"/>
        <end position="259"/>
    </location>
</feature>
<dbReference type="RefSeq" id="WP_078666066.1">
    <property type="nucleotide sequence ID" value="NZ_FUXM01000028.1"/>
</dbReference>
<accession>A0A1T4RCY2</accession>
<evidence type="ECO:0000259" key="7">
    <source>
        <dbReference type="Pfam" id="PF01578"/>
    </source>
</evidence>
<evidence type="ECO:0000256" key="1">
    <source>
        <dbReference type="ARBA" id="ARBA00004141"/>
    </source>
</evidence>
<reference evidence="9" key="1">
    <citation type="submission" date="2017-02" db="EMBL/GenBank/DDBJ databases">
        <authorList>
            <person name="Varghese N."/>
            <person name="Submissions S."/>
        </authorList>
    </citation>
    <scope>NUCLEOTIDE SEQUENCE [LARGE SCALE GENOMIC DNA]</scope>
    <source>
        <strain evidence="9">DSM 16521</strain>
    </source>
</reference>
<organism evidence="8 9">
    <name type="scientific">Carboxydocella sporoproducens DSM 16521</name>
    <dbReference type="NCBI Taxonomy" id="1121270"/>
    <lineage>
        <taxon>Bacteria</taxon>
        <taxon>Bacillati</taxon>
        <taxon>Bacillota</taxon>
        <taxon>Clostridia</taxon>
        <taxon>Eubacteriales</taxon>
        <taxon>Clostridiales Family XVI. Incertae Sedis</taxon>
        <taxon>Carboxydocella</taxon>
    </lineage>
</organism>
<feature type="transmembrane region" description="Helical" evidence="6">
    <location>
        <begin position="69"/>
        <end position="88"/>
    </location>
</feature>
<evidence type="ECO:0000256" key="4">
    <source>
        <dbReference type="ARBA" id="ARBA00022989"/>
    </source>
</evidence>
<feature type="transmembrane region" description="Helical" evidence="6">
    <location>
        <begin position="6"/>
        <end position="29"/>
    </location>
</feature>
<keyword evidence="5 6" id="KW-0472">Membrane</keyword>
<dbReference type="PANTHER" id="PTHR30071:SF1">
    <property type="entry name" value="CYTOCHROME B_B6 PROTEIN-RELATED"/>
    <property type="match status" value="1"/>
</dbReference>
<keyword evidence="2 6" id="KW-0812">Transmembrane</keyword>
<keyword evidence="9" id="KW-1185">Reference proteome</keyword>
<feature type="transmembrane region" description="Helical" evidence="6">
    <location>
        <begin position="233"/>
        <end position="255"/>
    </location>
</feature>
<evidence type="ECO:0000256" key="5">
    <source>
        <dbReference type="ARBA" id="ARBA00023136"/>
    </source>
</evidence>
<dbReference type="PANTHER" id="PTHR30071">
    <property type="entry name" value="HEME EXPORTER PROTEIN C"/>
    <property type="match status" value="1"/>
</dbReference>
<evidence type="ECO:0000256" key="6">
    <source>
        <dbReference type="SAM" id="Phobius"/>
    </source>
</evidence>
<dbReference type="InterPro" id="IPR045062">
    <property type="entry name" value="Cyt_c_biogenesis_CcsA/CcmC"/>
</dbReference>
<sequence length="263" mass="30106">MSKVEVIFYWLAVLLYAGSLFMSAVKIIWKKEQGRLDLYLATAGFLAHTAALLYRWYRVGHGPYVDFAEVVPADAWAGMAGFLWLCYYKPRFRTLLLFVAPATMLALGAAVLNSDQMESIPLTYRSFWLYLHVLFAKLAYGSALLAAGTGAYYLLHKRKGNNVAEVDDLTYRFLALAFLMLAIMMITGALWANQSWGRYWAWDPVETWAMISWLIYGLVLHLRFTYGWRGEKAAWLAIGAFVLIIFAYFGVPYIYQSIHEHLK</sequence>
<proteinExistence type="predicted"/>
<feature type="transmembrane region" description="Helical" evidence="6">
    <location>
        <begin position="36"/>
        <end position="57"/>
    </location>
</feature>
<feature type="transmembrane region" description="Helical" evidence="6">
    <location>
        <begin position="207"/>
        <end position="226"/>
    </location>
</feature>
<dbReference type="OrthoDB" id="9814290at2"/>
<dbReference type="InterPro" id="IPR002541">
    <property type="entry name" value="Cyt_c_assembly"/>
</dbReference>